<dbReference type="Proteomes" id="UP000185544">
    <property type="component" value="Chromosome"/>
</dbReference>
<dbReference type="STRING" id="1882918.BCY86_04310"/>
<evidence type="ECO:0000313" key="2">
    <source>
        <dbReference type="EMBL" id="APR99992.1"/>
    </source>
</evidence>
<dbReference type="AlphaFoldDB" id="A0A1L6MWS4"/>
<evidence type="ECO:0000313" key="3">
    <source>
        <dbReference type="Proteomes" id="UP000185544"/>
    </source>
</evidence>
<protein>
    <recommendedName>
        <fullName evidence="1">Thioester reductase (TE) domain-containing protein</fullName>
    </recommendedName>
</protein>
<gene>
    <name evidence="2" type="ORF">BCY86_04310</name>
</gene>
<sequence>MGLVARPIPCKIYLLMRSKKNESKENRFWNKIVPSEEFSPLRKKYPGSLYDLFLKEKVEVVEGDVTQPLCRVETSLIDSWKGLKCDCEHFRISRF</sequence>
<dbReference type="EMBL" id="CP016908">
    <property type="protein sequence ID" value="APR99992.1"/>
    <property type="molecule type" value="Genomic_DNA"/>
</dbReference>
<evidence type="ECO:0000259" key="1">
    <source>
        <dbReference type="Pfam" id="PF07993"/>
    </source>
</evidence>
<accession>A0A1L6MWS4</accession>
<dbReference type="KEGG" id="pabo:BCY86_04310"/>
<dbReference type="InterPro" id="IPR013120">
    <property type="entry name" value="FAR_NAD-bd"/>
</dbReference>
<dbReference type="RefSeq" id="WP_075276659.1">
    <property type="nucleotide sequence ID" value="NZ_CP016908.1"/>
</dbReference>
<keyword evidence="3" id="KW-1185">Reference proteome</keyword>
<reference evidence="2 3" key="1">
    <citation type="submission" date="2016-08" db="EMBL/GenBank/DDBJ databases">
        <title>Identification and validation of antigenic proteins from Pajaroellobacter abortibovis using de-novo genome sequence assembly and reverse vaccinology.</title>
        <authorList>
            <person name="Welly B.T."/>
            <person name="Miller M.R."/>
            <person name="Stott J.L."/>
            <person name="Blanchard M.T."/>
            <person name="Islas-Trejo A.D."/>
            <person name="O'Rourke S.M."/>
            <person name="Young A.E."/>
            <person name="Medrano J.F."/>
            <person name="Van Eenennaam A.L."/>
        </authorList>
    </citation>
    <scope>NUCLEOTIDE SEQUENCE [LARGE SCALE GENOMIC DNA]</scope>
    <source>
        <strain evidence="2 3">BTF92-0548A/99-0131</strain>
    </source>
</reference>
<organism evidence="2 3">
    <name type="scientific">Pajaroellobacter abortibovis</name>
    <dbReference type="NCBI Taxonomy" id="1882918"/>
    <lineage>
        <taxon>Bacteria</taxon>
        <taxon>Pseudomonadati</taxon>
        <taxon>Myxococcota</taxon>
        <taxon>Polyangia</taxon>
        <taxon>Polyangiales</taxon>
        <taxon>Polyangiaceae</taxon>
    </lineage>
</organism>
<dbReference type="Pfam" id="PF07993">
    <property type="entry name" value="NAD_binding_4"/>
    <property type="match status" value="1"/>
</dbReference>
<proteinExistence type="predicted"/>
<feature type="domain" description="Thioester reductase (TE)" evidence="1">
    <location>
        <begin position="11"/>
        <end position="70"/>
    </location>
</feature>
<name>A0A1L6MWS4_9BACT</name>
<dbReference type="Gene3D" id="3.40.50.720">
    <property type="entry name" value="NAD(P)-binding Rossmann-like Domain"/>
    <property type="match status" value="1"/>
</dbReference>